<feature type="transmembrane region" description="Helical" evidence="1">
    <location>
        <begin position="196"/>
        <end position="217"/>
    </location>
</feature>
<accession>A0A4Y3K8U3</accession>
<evidence type="ECO:0000256" key="1">
    <source>
        <dbReference type="SAM" id="Phobius"/>
    </source>
</evidence>
<dbReference type="Pfam" id="PF06724">
    <property type="entry name" value="DUF1206"/>
    <property type="match status" value="3"/>
</dbReference>
<keyword evidence="4" id="KW-1185">Reference proteome</keyword>
<feature type="transmembrane region" description="Helical" evidence="1">
    <location>
        <begin position="62"/>
        <end position="83"/>
    </location>
</feature>
<comment type="caution">
    <text evidence="3">The sequence shown here is derived from an EMBL/GenBank/DDBJ whole genome shotgun (WGS) entry which is preliminary data.</text>
</comment>
<proteinExistence type="predicted"/>
<protein>
    <recommendedName>
        <fullName evidence="2">DUF1206 domain-containing protein</fullName>
    </recommendedName>
</protein>
<feature type="transmembrane region" description="Helical" evidence="1">
    <location>
        <begin position="103"/>
        <end position="121"/>
    </location>
</feature>
<evidence type="ECO:0000313" key="4">
    <source>
        <dbReference type="Proteomes" id="UP000315842"/>
    </source>
</evidence>
<dbReference type="EMBL" id="BJLP01000018">
    <property type="protein sequence ID" value="GEA80939.1"/>
    <property type="molecule type" value="Genomic_DNA"/>
</dbReference>
<feature type="domain" description="DUF1206" evidence="2">
    <location>
        <begin position="21"/>
        <end position="87"/>
    </location>
</feature>
<evidence type="ECO:0000313" key="3">
    <source>
        <dbReference type="EMBL" id="GEA80939.1"/>
    </source>
</evidence>
<feature type="transmembrane region" description="Helical" evidence="1">
    <location>
        <begin position="237"/>
        <end position="258"/>
    </location>
</feature>
<organism evidence="3 4">
    <name type="scientific">Cellulomonas uda</name>
    <dbReference type="NCBI Taxonomy" id="1714"/>
    <lineage>
        <taxon>Bacteria</taxon>
        <taxon>Bacillati</taxon>
        <taxon>Actinomycetota</taxon>
        <taxon>Actinomycetes</taxon>
        <taxon>Micrococcales</taxon>
        <taxon>Cellulomonadaceae</taxon>
        <taxon>Cellulomonas</taxon>
    </lineage>
</organism>
<feature type="domain" description="DUF1206" evidence="2">
    <location>
        <begin position="102"/>
        <end position="169"/>
    </location>
</feature>
<dbReference type="Proteomes" id="UP000315842">
    <property type="component" value="Unassembled WGS sequence"/>
</dbReference>
<name>A0A4Y3K8U3_CELUD</name>
<feature type="transmembrane region" description="Helical" evidence="1">
    <location>
        <begin position="21"/>
        <end position="42"/>
    </location>
</feature>
<gene>
    <name evidence="3" type="ORF">CUD01_13830</name>
</gene>
<keyword evidence="1" id="KW-1133">Transmembrane helix</keyword>
<keyword evidence="1" id="KW-0472">Membrane</keyword>
<feature type="domain" description="DUF1206" evidence="2">
    <location>
        <begin position="194"/>
        <end position="263"/>
    </location>
</feature>
<sequence length="265" mass="26880">MSSATYFTGTTQDAWEKAARAGYAVSGVLHALIGVLALRLAFGDSSASADQSGALSTVAQEPFGQVVLWVAAVAFLALGAWQAAKAAHVGHAGRAHRGDRAKAVGRAVVYLALAATSVAWADGAGSSSSDQSQGMTSDLMSAPGGRLLVGAIGVAVLAVGIYHVVKGWRKKFLEDLTGLPGGQAGRGTVIAGRVGYIAKGVALGIVGVLFALAAWHADESEATGLDGAMRTLKEGPAGTLLLALVAVGFIAFGVYCVVRTRYGRL</sequence>
<keyword evidence="1" id="KW-0812">Transmembrane</keyword>
<dbReference type="AlphaFoldDB" id="A0A4Y3K8U3"/>
<dbReference type="RefSeq" id="WP_141319817.1">
    <property type="nucleotide sequence ID" value="NZ_BJLP01000018.1"/>
</dbReference>
<dbReference type="InterPro" id="IPR009597">
    <property type="entry name" value="DUF1206"/>
</dbReference>
<evidence type="ECO:0000259" key="2">
    <source>
        <dbReference type="Pfam" id="PF06724"/>
    </source>
</evidence>
<reference evidence="3 4" key="1">
    <citation type="submission" date="2019-06" db="EMBL/GenBank/DDBJ databases">
        <title>Whole genome shotgun sequence of Cellulomonas uda NBRC 3747.</title>
        <authorList>
            <person name="Hosoyama A."/>
            <person name="Uohara A."/>
            <person name="Ohji S."/>
            <person name="Ichikawa N."/>
        </authorList>
    </citation>
    <scope>NUCLEOTIDE SEQUENCE [LARGE SCALE GENOMIC DNA]</scope>
    <source>
        <strain evidence="3 4">NBRC 3747</strain>
    </source>
</reference>
<feature type="transmembrane region" description="Helical" evidence="1">
    <location>
        <begin position="147"/>
        <end position="165"/>
    </location>
</feature>